<comment type="caution">
    <text evidence="2">The sequence shown here is derived from an EMBL/GenBank/DDBJ whole genome shotgun (WGS) entry which is preliminary data.</text>
</comment>
<dbReference type="EMBL" id="JACAZH010000018">
    <property type="protein sequence ID" value="KAF7346867.1"/>
    <property type="molecule type" value="Genomic_DNA"/>
</dbReference>
<reference evidence="2" key="1">
    <citation type="submission" date="2020-05" db="EMBL/GenBank/DDBJ databases">
        <title>Mycena genomes resolve the evolution of fungal bioluminescence.</title>
        <authorList>
            <person name="Tsai I.J."/>
        </authorList>
    </citation>
    <scope>NUCLEOTIDE SEQUENCE</scope>
    <source>
        <strain evidence="2">160909Yilan</strain>
    </source>
</reference>
<protein>
    <submittedName>
        <fullName evidence="2">Uncharacterized protein</fullName>
    </submittedName>
</protein>
<organism evidence="2 3">
    <name type="scientific">Mycena sanguinolenta</name>
    <dbReference type="NCBI Taxonomy" id="230812"/>
    <lineage>
        <taxon>Eukaryota</taxon>
        <taxon>Fungi</taxon>
        <taxon>Dikarya</taxon>
        <taxon>Basidiomycota</taxon>
        <taxon>Agaricomycotina</taxon>
        <taxon>Agaricomycetes</taxon>
        <taxon>Agaricomycetidae</taxon>
        <taxon>Agaricales</taxon>
        <taxon>Marasmiineae</taxon>
        <taxon>Mycenaceae</taxon>
        <taxon>Mycena</taxon>
    </lineage>
</organism>
<dbReference type="Proteomes" id="UP000623467">
    <property type="component" value="Unassembled WGS sequence"/>
</dbReference>
<dbReference type="AlphaFoldDB" id="A0A8H6XUZ9"/>
<feature type="compositionally biased region" description="Basic and acidic residues" evidence="1">
    <location>
        <begin position="397"/>
        <end position="416"/>
    </location>
</feature>
<keyword evidence="3" id="KW-1185">Reference proteome</keyword>
<gene>
    <name evidence="2" type="ORF">MSAN_01826100</name>
</gene>
<feature type="region of interest" description="Disordered" evidence="1">
    <location>
        <begin position="395"/>
        <end position="423"/>
    </location>
</feature>
<dbReference type="OrthoDB" id="3237250at2759"/>
<sequence>MPGSPSVPVHGSLFGAALIGDEFYTVYEGEPLFLCHFPSPQEAPSVDTHDVYANFLTPTYISSGVPYVPFIPKCSPWYGELLGLFGSYNWQNIPIVQVKPGKWAFDPAHVVKWYELEAKLQCVAQALLEGVPFRPKGFRPFGLPHRIGYMAEHSSEKAARHAILKSRDGFLPLIAQISLFIFLHKIVENFDSVDWRAKVQKDARVTAAWWDQLERSAAGDMTIPRIGGVLDLRLHPGNDPSEKTPFDEIFAAVISFSVPMPLYIRWGKINDNKPQIPIPPLLSAMGLIPDSAEQTYLRAIQGPVRFSPWDWSIKEHDNPGSGHVSGWVAFYDLVKEMTFRSQRNDKPFTAPHDATQPELETEAAPAPVRPFPPVEKHSGQRAGETISSFLARRKSAREKAMANENGEQKQRREQREANASTGAVPGKKARVYVWELRDGHYIRTAAGRDNYEDVWETYPESQRMYDSTTNEWDVCETFGTNEDEEDLRPYTVIDFDTEDDDQPLTMGPDTMQNENPLNLLTPVASLAPVLPAADTDVDLPPSSPPTETAEQLAELRFGCYFPGMPVVVSGLLLPRDNVAAKVLGDKNIPLPVQGKRDTFLTFLAQCREFKTPRDIDSIHVDFHDPGSALNQSWEVDVQRVSCITDGASLKGGLRYVICETDNPGALCLVLESATTVLEVIRRKWGRTVDQVAQHLLSRGMPFHFGLPSEPMVLVPAPSSRLSYSGLGYRSQDYQPDVWDYRSYLERRRQLLRSSRGLVALRSGGIIARIAREVRIIAVQFFDVKILSWISWLLTAPFVSIPNDAQPLSVVLGFASTCRFVVYFWPITLPFISKGYVDICYASVSQLAAQSLPCSWLEHREMLLRRVLNG</sequence>
<evidence type="ECO:0000313" key="3">
    <source>
        <dbReference type="Proteomes" id="UP000623467"/>
    </source>
</evidence>
<evidence type="ECO:0000256" key="1">
    <source>
        <dbReference type="SAM" id="MobiDB-lite"/>
    </source>
</evidence>
<proteinExistence type="predicted"/>
<evidence type="ECO:0000313" key="2">
    <source>
        <dbReference type="EMBL" id="KAF7346867.1"/>
    </source>
</evidence>
<accession>A0A8H6XUZ9</accession>
<name>A0A8H6XUZ9_9AGAR</name>
<feature type="region of interest" description="Disordered" evidence="1">
    <location>
        <begin position="343"/>
        <end position="383"/>
    </location>
</feature>